<keyword evidence="3" id="KW-1185">Reference proteome</keyword>
<dbReference type="AlphaFoldDB" id="A0AAV2HQ87"/>
<accession>A0AAV2HQ87</accession>
<gene>
    <name evidence="2" type="ORF">GSLYS_00010184001</name>
</gene>
<sequence length="222" mass="24535">MITQTDCADDLMSDEDALSTTQSSDEELIVTDVVALPHSPDKLGTARKHGQRDGVGEITDFSKQYAGSVETVKRSDLYRAGYTEDPQSGIDKPMFNMVVSHTRFVDSSTVQQEISPSQFNQETPFGSRGRQTLVLDVHRRLMDASGQPGDRSDDEMRITDIITLPTMKTATLAELESDKSPSITEINSSDKLNISVTDVNDSVGRNIKQKKMSSRETDNVTR</sequence>
<feature type="non-terminal residue" evidence="2">
    <location>
        <position position="222"/>
    </location>
</feature>
<organism evidence="2 3">
    <name type="scientific">Lymnaea stagnalis</name>
    <name type="common">Great pond snail</name>
    <name type="synonym">Helix stagnalis</name>
    <dbReference type="NCBI Taxonomy" id="6523"/>
    <lineage>
        <taxon>Eukaryota</taxon>
        <taxon>Metazoa</taxon>
        <taxon>Spiralia</taxon>
        <taxon>Lophotrochozoa</taxon>
        <taxon>Mollusca</taxon>
        <taxon>Gastropoda</taxon>
        <taxon>Heterobranchia</taxon>
        <taxon>Euthyneura</taxon>
        <taxon>Panpulmonata</taxon>
        <taxon>Hygrophila</taxon>
        <taxon>Lymnaeoidea</taxon>
        <taxon>Lymnaeidae</taxon>
        <taxon>Lymnaea</taxon>
    </lineage>
</organism>
<evidence type="ECO:0000256" key="1">
    <source>
        <dbReference type="SAM" id="MobiDB-lite"/>
    </source>
</evidence>
<dbReference type="Proteomes" id="UP001497497">
    <property type="component" value="Unassembled WGS sequence"/>
</dbReference>
<comment type="caution">
    <text evidence="2">The sequence shown here is derived from an EMBL/GenBank/DDBJ whole genome shotgun (WGS) entry which is preliminary data.</text>
</comment>
<reference evidence="2 3" key="1">
    <citation type="submission" date="2024-04" db="EMBL/GenBank/DDBJ databases">
        <authorList>
            <consortium name="Genoscope - CEA"/>
            <person name="William W."/>
        </authorList>
    </citation>
    <scope>NUCLEOTIDE SEQUENCE [LARGE SCALE GENOMIC DNA]</scope>
</reference>
<evidence type="ECO:0000313" key="2">
    <source>
        <dbReference type="EMBL" id="CAL1536271.1"/>
    </source>
</evidence>
<name>A0AAV2HQ87_LYMST</name>
<proteinExistence type="predicted"/>
<feature type="compositionally biased region" description="Acidic residues" evidence="1">
    <location>
        <begin position="7"/>
        <end position="17"/>
    </location>
</feature>
<evidence type="ECO:0000313" key="3">
    <source>
        <dbReference type="Proteomes" id="UP001497497"/>
    </source>
</evidence>
<dbReference type="EMBL" id="CAXITT010000225">
    <property type="protein sequence ID" value="CAL1536271.1"/>
    <property type="molecule type" value="Genomic_DNA"/>
</dbReference>
<feature type="region of interest" description="Disordered" evidence="1">
    <location>
        <begin position="1"/>
        <end position="24"/>
    </location>
</feature>
<protein>
    <submittedName>
        <fullName evidence="2">Uncharacterized protein</fullName>
    </submittedName>
</protein>